<feature type="domain" description="Big-1" evidence="8">
    <location>
        <begin position="939"/>
        <end position="1036"/>
    </location>
</feature>
<feature type="domain" description="Big-1" evidence="8">
    <location>
        <begin position="1961"/>
        <end position="2053"/>
    </location>
</feature>
<dbReference type="PRINTS" id="PR01369">
    <property type="entry name" value="INTIMIN"/>
</dbReference>
<feature type="domain" description="Big-1" evidence="8">
    <location>
        <begin position="1358"/>
        <end position="1451"/>
    </location>
</feature>
<feature type="domain" description="Big-1" evidence="8">
    <location>
        <begin position="1561"/>
        <end position="1658"/>
    </location>
</feature>
<comment type="similarity">
    <text evidence="2">Belongs to the intimin/invasin family.</text>
</comment>
<reference evidence="10" key="1">
    <citation type="journal article" date="2006" name="Food Microbiol.">
        <title>Occurrence of non-O157 shiga toxin-producing Escherichia coli in ready-to-eat food from supermarkets in Argentina.</title>
        <authorList>
            <person name="Balague C."/>
            <person name="Khan A.A."/>
            <person name="Fernandez L."/>
            <person name="Redolfi A.L."/>
            <person name="Aquili V."/>
            <person name="Voltattorni P."/>
            <person name="Hofer C."/>
            <person name="Ebner G."/>
            <person name="Duenas S."/>
            <person name="Cerniglia C.E."/>
        </authorList>
    </citation>
    <scope>NUCLEOTIDE SEQUENCE</scope>
    <source>
        <strain evidence="10">EC204</strain>
    </source>
</reference>
<accession>A0A6G4BWS9</accession>
<feature type="domain" description="Big-1" evidence="8">
    <location>
        <begin position="1765"/>
        <end position="1856"/>
    </location>
</feature>
<evidence type="ECO:0000256" key="5">
    <source>
        <dbReference type="ARBA" id="ARBA00023136"/>
    </source>
</evidence>
<dbReference type="RefSeq" id="WP_163451173.1">
    <property type="nucleotide sequence ID" value="NZ_JAAIWG010000001.1"/>
</dbReference>
<dbReference type="FunFam" id="2.60.40.10:FF:002045">
    <property type="entry name" value="Putative adhesin"/>
    <property type="match status" value="1"/>
</dbReference>
<evidence type="ECO:0000259" key="9">
    <source>
        <dbReference type="PROSITE" id="PS51782"/>
    </source>
</evidence>
<dbReference type="InterPro" id="IPR051715">
    <property type="entry name" value="Intimin-Invasin_domain"/>
</dbReference>
<dbReference type="GO" id="GO:0043709">
    <property type="term" value="P:cell adhesion involved in single-species biofilm formation"/>
    <property type="evidence" value="ECO:0007669"/>
    <property type="project" value="UniProtKB-ARBA"/>
</dbReference>
<dbReference type="PANTHER" id="PTHR39576:SF2">
    <property type="entry name" value="ATTACHING AND EFFACING PROTEIN HOMOLOG-RELATED"/>
    <property type="match status" value="1"/>
</dbReference>
<dbReference type="SUPFAM" id="SSF49373">
    <property type="entry name" value="Invasin/intimin cell-adhesion fragments"/>
    <property type="match status" value="16"/>
</dbReference>
<dbReference type="InterPro" id="IPR003344">
    <property type="entry name" value="Big_1_dom"/>
</dbReference>
<dbReference type="GO" id="GO:0009279">
    <property type="term" value="C:cell outer membrane"/>
    <property type="evidence" value="ECO:0007669"/>
    <property type="project" value="UniProtKB-SubCell"/>
</dbReference>
<evidence type="ECO:0000313" key="10">
    <source>
        <dbReference type="EMBL" id="NEY46920.1"/>
    </source>
</evidence>
<dbReference type="Pfam" id="PF02369">
    <property type="entry name" value="Big_1"/>
    <property type="match status" value="13"/>
</dbReference>
<evidence type="ECO:0000256" key="4">
    <source>
        <dbReference type="ARBA" id="ARBA00022737"/>
    </source>
</evidence>
<dbReference type="InterPro" id="IPR013783">
    <property type="entry name" value="Ig-like_fold"/>
</dbReference>
<dbReference type="InterPro" id="IPR016186">
    <property type="entry name" value="C-type_lectin-like/link_sf"/>
</dbReference>
<dbReference type="Gene3D" id="3.10.100.10">
    <property type="entry name" value="Mannose-Binding Protein A, subunit A"/>
    <property type="match status" value="1"/>
</dbReference>
<keyword evidence="4" id="KW-0677">Repeat</keyword>
<dbReference type="PANTHER" id="PTHR39576">
    <property type="entry name" value="ATTACHING AND EFFACING PROTEIN HOMOLOG-RELATED-RELATED"/>
    <property type="match status" value="1"/>
</dbReference>
<evidence type="ECO:0000256" key="7">
    <source>
        <dbReference type="ARBA" id="ARBA00068002"/>
    </source>
</evidence>
<comment type="subcellular location">
    <subcellularLocation>
        <location evidence="1">Cell outer membrane</location>
    </subcellularLocation>
</comment>
<feature type="domain" description="Big-1" evidence="8">
    <location>
        <begin position="1458"/>
        <end position="1554"/>
    </location>
</feature>
<dbReference type="SMART" id="SM00634">
    <property type="entry name" value="BID_1"/>
    <property type="match status" value="13"/>
</dbReference>
<dbReference type="InterPro" id="IPR022409">
    <property type="entry name" value="PKD/Chitinase_dom"/>
</dbReference>
<feature type="domain" description="Big-1" evidence="8">
    <location>
        <begin position="1859"/>
        <end position="1953"/>
    </location>
</feature>
<dbReference type="FunFam" id="2.60.40.10:FF:000182">
    <property type="entry name" value="Gamma intimin"/>
    <property type="match status" value="6"/>
</dbReference>
<dbReference type="InterPro" id="IPR003535">
    <property type="entry name" value="Intimin/invasin_bac"/>
</dbReference>
<evidence type="ECO:0000259" key="8">
    <source>
        <dbReference type="PROSITE" id="PS51127"/>
    </source>
</evidence>
<gene>
    <name evidence="10" type="primary">yeeJ</name>
    <name evidence="10" type="ORF">G4V04_00810</name>
</gene>
<feature type="domain" description="Big-1" evidence="8">
    <location>
        <begin position="740"/>
        <end position="834"/>
    </location>
</feature>
<dbReference type="Gene3D" id="2.60.40.10">
    <property type="entry name" value="Immunoglobulins"/>
    <property type="match status" value="16"/>
</dbReference>
<dbReference type="InterPro" id="IPR015217">
    <property type="entry name" value="Invasin_dom_3"/>
</dbReference>
<dbReference type="SMART" id="SM00089">
    <property type="entry name" value="PKD"/>
    <property type="match status" value="4"/>
</dbReference>
<dbReference type="InterPro" id="IPR008964">
    <property type="entry name" value="Invasin/intimin_cell_adhesion"/>
</dbReference>
<name>A0A6G4BWS9_ECOLX</name>
<dbReference type="InterPro" id="IPR024519">
    <property type="entry name" value="IAT_beta"/>
</dbReference>
<sequence>MATKKRSGEEINDRQILCGMGIKLRRLTAGICLITQLAFPMAAAAQGVVNAATQQPVPAQIAIANANTVPYTLGALESAQSVAERFGISVAELRKLNQFRTFARGFDNVRQGDELDVPAQVSEKKLTPPPGNSSDNLEQQIASTSQQIGSLLAEDMNSEQAANMARGWASSQASGAMTDWLSRFGTARITLGVDEDFSLKNSQFDFLHPWYKTPDNLFFSQHTLHRTDERTQINNGLGWRHFTPTWMSGINFFFDHDLSRYHSRAGIGAEYWRDYLKLSSNGYLRLTNWRSAPELDNDYEARPANGWDVRAESWLPAWPHLGGKLVYEQYYGDEVALFDKDDRQSNPHAITAGLNYTPFPLMTFSAEQRQGKQGENDTRFAVDFTWQPGSAMQKQLDPNEVAARRSLAGSRYDLVDRNNNIVLEYRKKELVRLTLTDPVTGKSGEVKSLVSSLQTKYALKGYNVEATALEAAGGKVVTTGKDILVTLPAYRFTSTPETDNTWPIEVTAEDVKGNLSNREQSMVVVQAPTLSQKDSSVSLSTQTLNADSHSTATLTFIAHDAAGNPVVGLVLSTRHEGVQDITLSDWKDNGDGSYTQILTTGAMSDTLTLMPQLNGVDAAKAPAVVNIISVSSSRTHSSIKIDKDRYLSGNPIEVTVELRDENDKPVKEQKQQLNNAVSIDNVKPGVTTDWKETADGVYKATYTAYTKGSGLTAKLLMQNWNEDLHTAGFIIDANPQSAKIATLSASNNGVLANENAANTVSVNVADEGSNPINDHTVTFAVLSGSATSFNNQNTAKTDVNGLATFDLKSSKQEDNTVEVTLENGVKQTLIVSFVGDSSTAQVDLQKSKNEVVADGNDSVTMTATVRDAKGNLLNDVMVTFNVNSAEAKLSQTEVNSHDGIATATLTSLKNGDYRVTASVSSGSQANQQVNFIGDQSTAALTLSVPSGDITVTNTAPQYMTATLQDKNGNPLKDKEITFSVPNDVASKFSISNGGKGMTDSNGVAIASLTGTLAGTHMIMARLANSNVSDAQPMTFVADKDRAVVVLQTSKAEIIGNGVDETTLTATVKDPSNHPVAGITVNFTMPQDVAANFTLENNGIAITQANGEAHVTLKGKKAGTHTVTATLGNNNTSDSQPVTFVADKASAQVVLQISKDEITGNGVDSATLTATVKDQFDNEVNNLPVTFSSASSGLTLTPGVSNTNESGIAQATLAGVAFGEKTVTASLANNGASDNKTVHFIGDTAAAKIIELTPVPDSIIAGTPQNSSGSVITATVVDNNGFPVKGVTVNFTSNAAIAEMTNGGQAVTNEQGKTTVTYTNTRSSIESGARPDTVEASLENGSSTLSTSINVNADASTAHLTLLQALFDTVSAGETTSLYIEVKDNYGNGVPQQEVTLSVSPSEGVTPSNNAIYTTNHDGNFYASFTATKAGVYQLTATLENGDSMQQTVTYVPNVANAEITLAASKDPVIADNNDLTTLTATVADTEGNAIANTEVTFTLPEDVKANFTLSDGGKVITDAEGKAKVTLKGTKAGAHTVTASMTGGKSEQLVVNFIADTLTAQVNLNVTEDNFIANNVGMTRLQATVTDGNGNPLANEAVTFTLPADVSASFTLGQGGSAITDINGKAEVTLSGTKSGTYPVTVSVNNYGVSDTKQVTLIADAGTAKLASLTSVYSFVVSTTEGATMTASVTDANGNPVEGIKVNFRGTSVTLSSTSVETDDRGFAEILVTSTEVGLKTVSASLADKPTEVISRLLNASADVNSATITSLEIPEGQVMVAQDVAVKAHVNDQFGNPVAHQPVTFSAEPSSQMIISQNTVSTNTQGVAEVTMTPERNGSYMVKASLPNGASLEKQLEAIDEKLTLTASSPLIGVYAPTGATLTATLTSANGTPVEGQVINFSVTPEGATLSGGKVRTNSSGQAPVVLTSNKVGTYTVTASFHNGVTIQTQTTVKVTGNSSTAHVASFIADPSTIAATNTDLSTLKATVEDGSGNLIEGLTVYFALKSGSATLTSLTAVTDQNGIATTSVKGAMTGSVTVSAVTTAGGMQTVDITLVAGPADTSQSVLKSNRSSLKGDYTDSAELRLVLHDISGNPIKVSEGMEFVQSGTNVPYIKISAIDYSLNINGDYKATVTGGGEGIATLIPVLNGVHQAGLSTTIQFTRAEDKIMSGTVSVNGTDLPTTTFPSQGFTGAYYQLNNDNFAPGKTAADYEFSSSASWVDVDATGKVTFKNVGSNSERITATPKSGGPSYVYEIRVKSWWVNAGEAFMIYSLAENFCSSNGYTLPRANYLNHCSSRGIGSLYSEWGDMGHYTTDAGFQSNMYWSSSPANSSEQYVVSLATGDQSVFEKLGFSYATCYKNL</sequence>
<dbReference type="InterPro" id="IPR038177">
    <property type="entry name" value="IAT_beta_sf"/>
</dbReference>
<dbReference type="EMBL" id="JAAIWG010000001">
    <property type="protein sequence ID" value="NEY46920.1"/>
    <property type="molecule type" value="Genomic_DNA"/>
</dbReference>
<feature type="domain" description="Big-1" evidence="8">
    <location>
        <begin position="1147"/>
        <end position="1240"/>
    </location>
</feature>
<keyword evidence="3" id="KW-0732">Signal</keyword>
<organism evidence="10">
    <name type="scientific">Escherichia coli</name>
    <dbReference type="NCBI Taxonomy" id="562"/>
    <lineage>
        <taxon>Bacteria</taxon>
        <taxon>Pseudomonadati</taxon>
        <taxon>Pseudomonadota</taxon>
        <taxon>Gammaproteobacteria</taxon>
        <taxon>Enterobacterales</taxon>
        <taxon>Enterobacteriaceae</taxon>
        <taxon>Escherichia</taxon>
    </lineage>
</organism>
<dbReference type="Pfam" id="PF11924">
    <property type="entry name" value="IAT_beta"/>
    <property type="match status" value="1"/>
</dbReference>
<dbReference type="InterPro" id="IPR018392">
    <property type="entry name" value="LysM"/>
</dbReference>
<feature type="domain" description="Big-1" evidence="8">
    <location>
        <begin position="1665"/>
        <end position="1749"/>
    </location>
</feature>
<feature type="domain" description="Big-1" evidence="8">
    <location>
        <begin position="841"/>
        <end position="932"/>
    </location>
</feature>
<keyword evidence="6" id="KW-0998">Cell outer membrane</keyword>
<reference evidence="10" key="2">
    <citation type="submission" date="2020-02" db="EMBL/GenBank/DDBJ databases">
        <authorList>
            <person name="Alotaibi K."/>
            <person name="Khan A."/>
        </authorList>
    </citation>
    <scope>NUCLEOTIDE SEQUENCE</scope>
    <source>
        <strain evidence="10">EC204</strain>
    </source>
</reference>
<protein>
    <recommendedName>
        <fullName evidence="7">Inverse autotransporter adhesin YeeJ</fullName>
    </recommendedName>
</protein>
<proteinExistence type="inferred from homology"/>
<feature type="domain" description="Big-1" evidence="8">
    <location>
        <begin position="1248"/>
        <end position="1350"/>
    </location>
</feature>
<feature type="domain" description="LysM" evidence="9">
    <location>
        <begin position="69"/>
        <end position="117"/>
    </location>
</feature>
<dbReference type="Pfam" id="PF09134">
    <property type="entry name" value="Invasin_D3"/>
    <property type="match status" value="1"/>
</dbReference>
<evidence type="ECO:0000256" key="3">
    <source>
        <dbReference type="ARBA" id="ARBA00022729"/>
    </source>
</evidence>
<dbReference type="PROSITE" id="PS51127">
    <property type="entry name" value="BIG1"/>
    <property type="match status" value="13"/>
</dbReference>
<dbReference type="FunFam" id="2.40.160.160:FF:000001">
    <property type="entry name" value="Intimin-like inverse autotransporter SinH"/>
    <property type="match status" value="1"/>
</dbReference>
<dbReference type="PROSITE" id="PS51782">
    <property type="entry name" value="LYSM"/>
    <property type="match status" value="1"/>
</dbReference>
<evidence type="ECO:0000256" key="2">
    <source>
        <dbReference type="ARBA" id="ARBA00010116"/>
    </source>
</evidence>
<dbReference type="Gene3D" id="2.60.40.1080">
    <property type="match status" value="1"/>
</dbReference>
<evidence type="ECO:0000256" key="6">
    <source>
        <dbReference type="ARBA" id="ARBA00023237"/>
    </source>
</evidence>
<comment type="caution">
    <text evidence="10">The sequence shown here is derived from an EMBL/GenBank/DDBJ whole genome shotgun (WGS) entry which is preliminary data.</text>
</comment>
<dbReference type="Gene3D" id="2.40.160.160">
    <property type="entry name" value="Inverse autotransporter, beta-domain"/>
    <property type="match status" value="1"/>
</dbReference>
<keyword evidence="5" id="KW-0472">Membrane</keyword>
<feature type="domain" description="Big-1" evidence="8">
    <location>
        <begin position="1043"/>
        <end position="1140"/>
    </location>
</feature>
<evidence type="ECO:0000256" key="1">
    <source>
        <dbReference type="ARBA" id="ARBA00004442"/>
    </source>
</evidence>